<sequence length="91" mass="10439">MDHREGTSLYHLSVASLSQSSWWECQLCRGDQVVLKRQIDLANKCGHIVAAGFFFKDPLFRIATTKILIHDTLTIHSVWWLQMTAALRRLG</sequence>
<dbReference type="Proteomes" id="UP000192578">
    <property type="component" value="Unassembled WGS sequence"/>
</dbReference>
<reference evidence="2" key="1">
    <citation type="submission" date="2017-01" db="EMBL/GenBank/DDBJ databases">
        <title>Comparative genomics of anhydrobiosis in the tardigrade Hypsibius dujardini.</title>
        <authorList>
            <person name="Yoshida Y."/>
            <person name="Koutsovoulos G."/>
            <person name="Laetsch D."/>
            <person name="Stevens L."/>
            <person name="Kumar S."/>
            <person name="Horikawa D."/>
            <person name="Ishino K."/>
            <person name="Komine S."/>
            <person name="Tomita M."/>
            <person name="Blaxter M."/>
            <person name="Arakawa K."/>
        </authorList>
    </citation>
    <scope>NUCLEOTIDE SEQUENCE [LARGE SCALE GENOMIC DNA]</scope>
    <source>
        <strain evidence="2">Z151</strain>
    </source>
</reference>
<accession>A0A9X6NFY9</accession>
<proteinExistence type="predicted"/>
<dbReference type="AlphaFoldDB" id="A0A9X6NFY9"/>
<name>A0A9X6NFY9_HYPEX</name>
<organism evidence="1 2">
    <name type="scientific">Hypsibius exemplaris</name>
    <name type="common">Freshwater tardigrade</name>
    <dbReference type="NCBI Taxonomy" id="2072580"/>
    <lineage>
        <taxon>Eukaryota</taxon>
        <taxon>Metazoa</taxon>
        <taxon>Ecdysozoa</taxon>
        <taxon>Tardigrada</taxon>
        <taxon>Eutardigrada</taxon>
        <taxon>Parachela</taxon>
        <taxon>Hypsibioidea</taxon>
        <taxon>Hypsibiidae</taxon>
        <taxon>Hypsibius</taxon>
    </lineage>
</organism>
<comment type="caution">
    <text evidence="1">The sequence shown here is derived from an EMBL/GenBank/DDBJ whole genome shotgun (WGS) entry which is preliminary data.</text>
</comment>
<protein>
    <submittedName>
        <fullName evidence="1">Uncharacterized protein</fullName>
    </submittedName>
</protein>
<evidence type="ECO:0000313" key="1">
    <source>
        <dbReference type="EMBL" id="OWA53367.1"/>
    </source>
</evidence>
<keyword evidence="2" id="KW-1185">Reference proteome</keyword>
<dbReference type="EMBL" id="MTYJ01000317">
    <property type="protein sequence ID" value="OWA53367.1"/>
    <property type="molecule type" value="Genomic_DNA"/>
</dbReference>
<evidence type="ECO:0000313" key="2">
    <source>
        <dbReference type="Proteomes" id="UP000192578"/>
    </source>
</evidence>
<gene>
    <name evidence="1" type="ORF">BV898_17800</name>
</gene>